<feature type="compositionally biased region" description="Acidic residues" evidence="1">
    <location>
        <begin position="360"/>
        <end position="379"/>
    </location>
</feature>
<feature type="transmembrane region" description="Helical" evidence="2">
    <location>
        <begin position="17"/>
        <end position="39"/>
    </location>
</feature>
<dbReference type="OrthoDB" id="4743193at2759"/>
<feature type="region of interest" description="Disordered" evidence="1">
    <location>
        <begin position="356"/>
        <end position="379"/>
    </location>
</feature>
<keyword evidence="5" id="KW-1185">Reference proteome</keyword>
<feature type="domain" description="DUF6589" evidence="3">
    <location>
        <begin position="2"/>
        <end position="289"/>
    </location>
</feature>
<feature type="non-terminal residue" evidence="4">
    <location>
        <position position="1"/>
    </location>
</feature>
<gene>
    <name evidence="4" type="ORF">JAAARDRAFT_131270</name>
</gene>
<dbReference type="Proteomes" id="UP000027265">
    <property type="component" value="Unassembled WGS sequence"/>
</dbReference>
<sequence>VQSLQESCTTEDTPWNWFQFVVFVMGLFHLKMAVADAIWKIFIHPKQARMDETSLMKQVEQIRPKETSKIATKPGFCRMHQVIQYTGIASQLDILREEISKQRWPINSLVEWANTQPSWNKIWDLGVRATKNYVADSNLSAKQFDSPDQRDEELENTMLKERYFLLYEELTHALNAGDIGQVEECFLPWAFVFKGCGKHKYATQMIKFLYDLYFVYPPCLRQAIQMNILCNPTGKKYHFRPIDWWVEHNNLYIKRVYGGQFSNQTKVRILKETALIEVWKNLRINFEKMHVFNHKTFIQSLPKMKKTFDKLMEYIETRRTHKFVPKRKSCHLILNMMEEGMNQLMADEAGVARKAKKAEDDEWEDIENEAEGEEGDLEA</sequence>
<protein>
    <recommendedName>
        <fullName evidence="3">DUF6589 domain-containing protein</fullName>
    </recommendedName>
</protein>
<keyword evidence="2" id="KW-0472">Membrane</keyword>
<keyword evidence="2" id="KW-1133">Transmembrane helix</keyword>
<proteinExistence type="predicted"/>
<keyword evidence="2" id="KW-0812">Transmembrane</keyword>
<dbReference type="HOGENOM" id="CLU_009487_6_1_1"/>
<dbReference type="STRING" id="933084.A0A067Q1C1"/>
<dbReference type="AlphaFoldDB" id="A0A067Q1C1"/>
<evidence type="ECO:0000313" key="5">
    <source>
        <dbReference type="Proteomes" id="UP000027265"/>
    </source>
</evidence>
<dbReference type="InParanoid" id="A0A067Q1C1"/>
<dbReference type="EMBL" id="KL197720">
    <property type="protein sequence ID" value="KDQ57302.1"/>
    <property type="molecule type" value="Genomic_DNA"/>
</dbReference>
<accession>A0A067Q1C1</accession>
<reference evidence="5" key="1">
    <citation type="journal article" date="2014" name="Proc. Natl. Acad. Sci. U.S.A.">
        <title>Extensive sampling of basidiomycete genomes demonstrates inadequacy of the white-rot/brown-rot paradigm for wood decay fungi.</title>
        <authorList>
            <person name="Riley R."/>
            <person name="Salamov A.A."/>
            <person name="Brown D.W."/>
            <person name="Nagy L.G."/>
            <person name="Floudas D."/>
            <person name="Held B.W."/>
            <person name="Levasseur A."/>
            <person name="Lombard V."/>
            <person name="Morin E."/>
            <person name="Otillar R."/>
            <person name="Lindquist E.A."/>
            <person name="Sun H."/>
            <person name="LaButti K.M."/>
            <person name="Schmutz J."/>
            <person name="Jabbour D."/>
            <person name="Luo H."/>
            <person name="Baker S.E."/>
            <person name="Pisabarro A.G."/>
            <person name="Walton J.D."/>
            <person name="Blanchette R.A."/>
            <person name="Henrissat B."/>
            <person name="Martin F."/>
            <person name="Cullen D."/>
            <person name="Hibbett D.S."/>
            <person name="Grigoriev I.V."/>
        </authorList>
    </citation>
    <scope>NUCLEOTIDE SEQUENCE [LARGE SCALE GENOMIC DNA]</scope>
    <source>
        <strain evidence="5">MUCL 33604</strain>
    </source>
</reference>
<name>A0A067Q1C1_9AGAM</name>
<organism evidence="4 5">
    <name type="scientific">Jaapia argillacea MUCL 33604</name>
    <dbReference type="NCBI Taxonomy" id="933084"/>
    <lineage>
        <taxon>Eukaryota</taxon>
        <taxon>Fungi</taxon>
        <taxon>Dikarya</taxon>
        <taxon>Basidiomycota</taxon>
        <taxon>Agaricomycotina</taxon>
        <taxon>Agaricomycetes</taxon>
        <taxon>Agaricomycetidae</taxon>
        <taxon>Jaapiales</taxon>
        <taxon>Jaapiaceae</taxon>
        <taxon>Jaapia</taxon>
    </lineage>
</organism>
<evidence type="ECO:0000313" key="4">
    <source>
        <dbReference type="EMBL" id="KDQ57302.1"/>
    </source>
</evidence>
<evidence type="ECO:0000259" key="3">
    <source>
        <dbReference type="Pfam" id="PF20231"/>
    </source>
</evidence>
<evidence type="ECO:0000256" key="2">
    <source>
        <dbReference type="SAM" id="Phobius"/>
    </source>
</evidence>
<evidence type="ECO:0000256" key="1">
    <source>
        <dbReference type="SAM" id="MobiDB-lite"/>
    </source>
</evidence>
<dbReference type="Pfam" id="PF20231">
    <property type="entry name" value="DUF6589"/>
    <property type="match status" value="1"/>
</dbReference>
<dbReference type="InterPro" id="IPR046496">
    <property type="entry name" value="DUF6589"/>
</dbReference>